<sequence length="128" mass="14487">MQGLSPLKCTSSNISFTGNEQQGNVVKLGQESLKNEGQAEGISGKLFVSENSKRFVKEVAHCSDTGESIASKLEESFFSAFLEGRTHERNWVCYHGSWLQRRINDGFLRFLKSLFLKQLFIGNFFLEN</sequence>
<reference evidence="1" key="1">
    <citation type="submission" date="2023-05" db="EMBL/GenBank/DDBJ databases">
        <title>Genome and transcriptome analyses reveal genes involved in the formation of fine ridges on petal epidermal cells in Hibiscus trionum.</title>
        <authorList>
            <person name="Koshimizu S."/>
            <person name="Masuda S."/>
            <person name="Ishii T."/>
            <person name="Shirasu K."/>
            <person name="Hoshino A."/>
            <person name="Arita M."/>
        </authorList>
    </citation>
    <scope>NUCLEOTIDE SEQUENCE</scope>
    <source>
        <strain evidence="1">Hamamatsu line</strain>
    </source>
</reference>
<accession>A0A9W7H6H1</accession>
<organism evidence="1 2">
    <name type="scientific">Hibiscus trionum</name>
    <name type="common">Flower of an hour</name>
    <dbReference type="NCBI Taxonomy" id="183268"/>
    <lineage>
        <taxon>Eukaryota</taxon>
        <taxon>Viridiplantae</taxon>
        <taxon>Streptophyta</taxon>
        <taxon>Embryophyta</taxon>
        <taxon>Tracheophyta</taxon>
        <taxon>Spermatophyta</taxon>
        <taxon>Magnoliopsida</taxon>
        <taxon>eudicotyledons</taxon>
        <taxon>Gunneridae</taxon>
        <taxon>Pentapetalae</taxon>
        <taxon>rosids</taxon>
        <taxon>malvids</taxon>
        <taxon>Malvales</taxon>
        <taxon>Malvaceae</taxon>
        <taxon>Malvoideae</taxon>
        <taxon>Hibiscus</taxon>
    </lineage>
</organism>
<evidence type="ECO:0000313" key="2">
    <source>
        <dbReference type="Proteomes" id="UP001165190"/>
    </source>
</evidence>
<dbReference type="Proteomes" id="UP001165190">
    <property type="component" value="Unassembled WGS sequence"/>
</dbReference>
<name>A0A9W7H6H1_HIBTR</name>
<keyword evidence="2" id="KW-1185">Reference proteome</keyword>
<dbReference type="AlphaFoldDB" id="A0A9W7H6H1"/>
<proteinExistence type="predicted"/>
<evidence type="ECO:0000313" key="1">
    <source>
        <dbReference type="EMBL" id="GMI71865.1"/>
    </source>
</evidence>
<dbReference type="OrthoDB" id="60033at2759"/>
<gene>
    <name evidence="1" type="ORF">HRI_000855800</name>
</gene>
<comment type="caution">
    <text evidence="1">The sequence shown here is derived from an EMBL/GenBank/DDBJ whole genome shotgun (WGS) entry which is preliminary data.</text>
</comment>
<dbReference type="EMBL" id="BSYR01000010">
    <property type="protein sequence ID" value="GMI71865.1"/>
    <property type="molecule type" value="Genomic_DNA"/>
</dbReference>
<protein>
    <submittedName>
        <fullName evidence="1">Uncharacterized protein</fullName>
    </submittedName>
</protein>